<reference evidence="3" key="1">
    <citation type="journal article" date="2017" name="Genome Biol. Evol.">
        <title>Comparative Genomic Analysis Identifies a Campylobacter Clade Deficient in Selenium Metabolism.</title>
        <authorList>
            <person name="Miller W.G."/>
            <person name="Yee E."/>
            <person name="Lopes B.S."/>
            <person name="Chapman M.H."/>
            <person name="Huynh S."/>
            <person name="Bono J.L."/>
            <person name="Parker C.T."/>
            <person name="Strachan N.J.C."/>
            <person name="Forbes K.J."/>
        </authorList>
    </citation>
    <scope>NUCLEOTIDE SEQUENCE [LARGE SCALE GENOMIC DNA]</scope>
    <source>
        <strain evidence="3">RM6137</strain>
    </source>
</reference>
<accession>A0A1X9SWR1</accession>
<dbReference type="AlphaFoldDB" id="A0A1X9SWR1"/>
<evidence type="ECO:0000313" key="1">
    <source>
        <dbReference type="EMBL" id="ARR00569.1"/>
    </source>
</evidence>
<evidence type="ECO:0000313" key="4">
    <source>
        <dbReference type="Proteomes" id="UP001331664"/>
    </source>
</evidence>
<sequence>MDNRICNIFNQHKILLKNLQTLDIKEFSKKRNYQLFLGVDSSGFYNLLFFRESKSRFINKELEELKKISELVKRKFDINIVKFGLLYNSAICSKVLKSNLDWKFYDFV</sequence>
<organism evidence="1 3">
    <name type="scientific">Campylobacter porcelli</name>
    <dbReference type="NCBI Taxonomy" id="1660073"/>
    <lineage>
        <taxon>Bacteria</taxon>
        <taxon>Pseudomonadati</taxon>
        <taxon>Campylobacterota</taxon>
        <taxon>Epsilonproteobacteria</taxon>
        <taxon>Campylobacterales</taxon>
        <taxon>Campylobacteraceae</taxon>
        <taxon>Campylobacter</taxon>
    </lineage>
</organism>
<keyword evidence="4" id="KW-1185">Reference proteome</keyword>
<dbReference type="STRING" id="1660073.CSUIS_0754"/>
<reference evidence="1" key="2">
    <citation type="journal article" date="2017" name="Genome Biol. Evol.">
        <title>Comparative genomic analysis identifies a Campylobacter clade deficient in selenium metabolism.</title>
        <authorList>
            <person name="Miller W.G."/>
            <person name="Yee E."/>
            <person name="Lopes B.S."/>
            <person name="Chapman M.H."/>
            <person name="Huynh S."/>
            <person name="Bono J.L."/>
            <person name="Parker C.T."/>
            <person name="Strachan N.J.C."/>
            <person name="Forbes K.J."/>
        </authorList>
    </citation>
    <scope>NUCLEOTIDE SEQUENCE [LARGE SCALE GENOMIC DNA]</scope>
    <source>
        <strain evidence="1">RM6137</strain>
    </source>
</reference>
<proteinExistence type="predicted"/>
<reference evidence="2 4" key="3">
    <citation type="submission" date="2024-01" db="EMBL/GenBank/DDBJ databases">
        <title>Campylobacter porcellus sp. nov.</title>
        <authorList>
            <person name="Papic B."/>
            <person name="Gruntar I."/>
        </authorList>
    </citation>
    <scope>NUCLEOTIDE SEQUENCE [LARGE SCALE GENOMIC DNA]</scope>
    <source>
        <strain evidence="2 4">CX2-4855-23</strain>
    </source>
</reference>
<name>A0A1X9SWR1_9BACT</name>
<protein>
    <submittedName>
        <fullName evidence="1">Uncharacterized protein</fullName>
    </submittedName>
</protein>
<dbReference type="Proteomes" id="UP000194260">
    <property type="component" value="Chromosome"/>
</dbReference>
<dbReference type="RefSeq" id="WP_086292560.1">
    <property type="nucleotide sequence ID" value="NZ_CP018789.1"/>
</dbReference>
<dbReference type="EMBL" id="JAZBRD010000001">
    <property type="protein sequence ID" value="MEE3743756.1"/>
    <property type="molecule type" value="Genomic_DNA"/>
</dbReference>
<dbReference type="KEGG" id="camy:CSUIS_0754"/>
<dbReference type="Proteomes" id="UP001331664">
    <property type="component" value="Unassembled WGS sequence"/>
</dbReference>
<evidence type="ECO:0000313" key="3">
    <source>
        <dbReference type="Proteomes" id="UP000194260"/>
    </source>
</evidence>
<evidence type="ECO:0000313" key="2">
    <source>
        <dbReference type="EMBL" id="MEE3743756.1"/>
    </source>
</evidence>
<gene>
    <name evidence="1" type="ORF">CSUIS_0754</name>
    <name evidence="2" type="ORF">V2I23_00415</name>
</gene>
<dbReference type="EMBL" id="CP018789">
    <property type="protein sequence ID" value="ARR00569.1"/>
    <property type="molecule type" value="Genomic_DNA"/>
</dbReference>